<organism evidence="2">
    <name type="scientific">uncultured Gemmatimonadota bacterium</name>
    <dbReference type="NCBI Taxonomy" id="203437"/>
    <lineage>
        <taxon>Bacteria</taxon>
        <taxon>Pseudomonadati</taxon>
        <taxon>Gemmatimonadota</taxon>
        <taxon>environmental samples</taxon>
    </lineage>
</organism>
<evidence type="ECO:0000313" key="2">
    <source>
        <dbReference type="EMBL" id="CAA9301542.1"/>
    </source>
</evidence>
<sequence length="254" mass="27124">MILTLQLVNAALTLLFGILAALAWRRLGADRWRKPQAGWLLTGTCFVIVGAYGTFHAIASVLAVRGGSGSLLYRMVIDWGPVGNIGRSAATLAYSIALASLVAAPLHRVHQGLSTARWVIAGATVAGTACAAAYGPMDTHTHMSVLAVLATVTVLAMLVTLLVGVMNDGVDLLLWLAVAAYTLKQTVEVSVIAILAWWDINPGIEAALIFMWINVVAMTLATALAHVRLRRAIENRHVPALFERLHALRHPAES</sequence>
<dbReference type="EMBL" id="CADCTV010000118">
    <property type="protein sequence ID" value="CAA9301542.1"/>
    <property type="molecule type" value="Genomic_DNA"/>
</dbReference>
<name>A0A6J4KBS9_9BACT</name>
<evidence type="ECO:0000256" key="1">
    <source>
        <dbReference type="SAM" id="Phobius"/>
    </source>
</evidence>
<dbReference type="AlphaFoldDB" id="A0A6J4KBS9"/>
<feature type="transmembrane region" description="Helical" evidence="1">
    <location>
        <begin position="6"/>
        <end position="25"/>
    </location>
</feature>
<protein>
    <submittedName>
        <fullName evidence="2">Uncharacterized protein</fullName>
    </submittedName>
</protein>
<feature type="transmembrane region" description="Helical" evidence="1">
    <location>
        <begin position="143"/>
        <end position="165"/>
    </location>
</feature>
<feature type="transmembrane region" description="Helical" evidence="1">
    <location>
        <begin position="172"/>
        <end position="198"/>
    </location>
</feature>
<accession>A0A6J4KBS9</accession>
<feature type="transmembrane region" description="Helical" evidence="1">
    <location>
        <begin position="118"/>
        <end position="137"/>
    </location>
</feature>
<reference evidence="2" key="1">
    <citation type="submission" date="2020-02" db="EMBL/GenBank/DDBJ databases">
        <authorList>
            <person name="Meier V. D."/>
        </authorList>
    </citation>
    <scope>NUCLEOTIDE SEQUENCE</scope>
    <source>
        <strain evidence="2">AVDCRST_MAG89</strain>
    </source>
</reference>
<feature type="transmembrane region" description="Helical" evidence="1">
    <location>
        <begin position="37"/>
        <end position="64"/>
    </location>
</feature>
<gene>
    <name evidence="2" type="ORF">AVDCRST_MAG89-504</name>
</gene>
<proteinExistence type="predicted"/>
<keyword evidence="1" id="KW-1133">Transmembrane helix</keyword>
<keyword evidence="1" id="KW-0812">Transmembrane</keyword>
<keyword evidence="1" id="KW-0472">Membrane</keyword>
<feature type="transmembrane region" description="Helical" evidence="1">
    <location>
        <begin position="204"/>
        <end position="227"/>
    </location>
</feature>
<feature type="transmembrane region" description="Helical" evidence="1">
    <location>
        <begin position="84"/>
        <end position="106"/>
    </location>
</feature>